<evidence type="ECO:0000256" key="6">
    <source>
        <dbReference type="ARBA" id="ARBA00022917"/>
    </source>
</evidence>
<protein>
    <recommendedName>
        <fullName evidence="4 8">Methionyl-tRNA formyltransferase</fullName>
        <ecNumber evidence="3 8">2.1.2.9</ecNumber>
    </recommendedName>
</protein>
<evidence type="ECO:0000313" key="11">
    <source>
        <dbReference type="EMBL" id="MQM32792.1"/>
    </source>
</evidence>
<dbReference type="CDD" id="cd08646">
    <property type="entry name" value="FMT_core_Met-tRNA-FMT_N"/>
    <property type="match status" value="1"/>
</dbReference>
<gene>
    <name evidence="8" type="primary">fmt</name>
    <name evidence="11" type="ORF">CRU78_20805</name>
</gene>
<dbReference type="EC" id="2.1.2.9" evidence="3 8"/>
<dbReference type="InterPro" id="IPR041711">
    <property type="entry name" value="Met-tRNA-FMT_N"/>
</dbReference>
<dbReference type="NCBIfam" id="TIGR00460">
    <property type="entry name" value="fmt"/>
    <property type="match status" value="1"/>
</dbReference>
<dbReference type="SUPFAM" id="SSF53328">
    <property type="entry name" value="Formyltransferase"/>
    <property type="match status" value="1"/>
</dbReference>
<evidence type="ECO:0000256" key="3">
    <source>
        <dbReference type="ARBA" id="ARBA00012261"/>
    </source>
</evidence>
<feature type="domain" description="Formyl transferase N-terminal" evidence="9">
    <location>
        <begin position="2"/>
        <end position="180"/>
    </location>
</feature>
<dbReference type="InterPro" id="IPR044135">
    <property type="entry name" value="Met-tRNA-FMT_C"/>
</dbReference>
<proteinExistence type="inferred from homology"/>
<dbReference type="EMBL" id="PDHS01000633">
    <property type="protein sequence ID" value="MQM32792.1"/>
    <property type="molecule type" value="Genomic_DNA"/>
</dbReference>
<dbReference type="PANTHER" id="PTHR11138:SF5">
    <property type="entry name" value="METHIONYL-TRNA FORMYLTRANSFERASE, MITOCHONDRIAL"/>
    <property type="match status" value="1"/>
</dbReference>
<dbReference type="InterPro" id="IPR002376">
    <property type="entry name" value="Formyl_transf_N"/>
</dbReference>
<keyword evidence="6 8" id="KW-0648">Protein biosynthesis</keyword>
<evidence type="ECO:0000259" key="9">
    <source>
        <dbReference type="Pfam" id="PF00551"/>
    </source>
</evidence>
<evidence type="ECO:0000256" key="5">
    <source>
        <dbReference type="ARBA" id="ARBA00022679"/>
    </source>
</evidence>
<accession>A0A6A7S0V2</accession>
<dbReference type="Gene3D" id="3.40.50.170">
    <property type="entry name" value="Formyl transferase, N-terminal domain"/>
    <property type="match status" value="1"/>
</dbReference>
<dbReference type="InterPro" id="IPR005793">
    <property type="entry name" value="Formyl_trans_C"/>
</dbReference>
<dbReference type="CDD" id="cd08704">
    <property type="entry name" value="Met_tRNA_FMT_C"/>
    <property type="match status" value="1"/>
</dbReference>
<reference evidence="11 12" key="1">
    <citation type="submission" date="2017-09" db="EMBL/GenBank/DDBJ databases">
        <title>Metagenomic Analysis Reveals Denitrifying Candidatus Accumulibacter and Flanking Population as a Source of N2O.</title>
        <authorList>
            <person name="Gao H."/>
            <person name="Mao Y."/>
            <person name="Zhao X."/>
            <person name="Liu W.-T."/>
            <person name="Zhang T."/>
            <person name="Wells G."/>
        </authorList>
    </citation>
    <scope>NUCLEOTIDE SEQUENCE [LARGE SCALE GENOMIC DNA]</scope>
    <source>
        <strain evidence="11">CANDO_2_IC</strain>
    </source>
</reference>
<organism evidence="11 12">
    <name type="scientific">Candidatus Accumulibacter phosphatis</name>
    <dbReference type="NCBI Taxonomy" id="327160"/>
    <lineage>
        <taxon>Bacteria</taxon>
        <taxon>Pseudomonadati</taxon>
        <taxon>Pseudomonadota</taxon>
        <taxon>Betaproteobacteria</taxon>
        <taxon>Candidatus Accumulibacter</taxon>
    </lineage>
</organism>
<dbReference type="InterPro" id="IPR005794">
    <property type="entry name" value="Fmt"/>
</dbReference>
<dbReference type="InterPro" id="IPR036477">
    <property type="entry name" value="Formyl_transf_N_sf"/>
</dbReference>
<dbReference type="InterPro" id="IPR037022">
    <property type="entry name" value="Formyl_trans_C_sf"/>
</dbReference>
<dbReference type="InterPro" id="IPR001555">
    <property type="entry name" value="GART_AS"/>
</dbReference>
<comment type="similarity">
    <text evidence="2 8">Belongs to the Fmt family.</text>
</comment>
<dbReference type="SUPFAM" id="SSF50486">
    <property type="entry name" value="FMT C-terminal domain-like"/>
    <property type="match status" value="1"/>
</dbReference>
<evidence type="ECO:0000313" key="12">
    <source>
        <dbReference type="Proteomes" id="UP000342300"/>
    </source>
</evidence>
<evidence type="ECO:0000256" key="4">
    <source>
        <dbReference type="ARBA" id="ARBA00016014"/>
    </source>
</evidence>
<name>A0A6A7S0V2_9PROT</name>
<dbReference type="Pfam" id="PF02911">
    <property type="entry name" value="Formyl_trans_C"/>
    <property type="match status" value="1"/>
</dbReference>
<comment type="caution">
    <text evidence="11">The sequence shown here is derived from an EMBL/GenBank/DDBJ whole genome shotgun (WGS) entry which is preliminary data.</text>
</comment>
<dbReference type="Pfam" id="PF00551">
    <property type="entry name" value="Formyl_trans_N"/>
    <property type="match status" value="1"/>
</dbReference>
<dbReference type="FunFam" id="3.40.50.12230:FF:000001">
    <property type="entry name" value="Methionyl-tRNA formyltransferase"/>
    <property type="match status" value="1"/>
</dbReference>
<feature type="binding site" evidence="8">
    <location>
        <begin position="109"/>
        <end position="112"/>
    </location>
    <ligand>
        <name>(6S)-5,6,7,8-tetrahydrofolate</name>
        <dbReference type="ChEBI" id="CHEBI:57453"/>
    </ligand>
</feature>
<comment type="function">
    <text evidence="1 8">Attaches a formyl group to the free amino group of methionyl-tRNA(fMet). The formyl group appears to play a dual role in the initiator identity of N-formylmethionyl-tRNA by promoting its recognition by IF2 and preventing the misappropriation of this tRNA by the elongation apparatus.</text>
</comment>
<dbReference type="Proteomes" id="UP000342300">
    <property type="component" value="Unassembled WGS sequence"/>
</dbReference>
<keyword evidence="5 8" id="KW-0808">Transferase</keyword>
<dbReference type="InterPro" id="IPR011034">
    <property type="entry name" value="Formyl_transferase-like_C_sf"/>
</dbReference>
<feature type="domain" description="Formyl transferase C-terminal" evidence="10">
    <location>
        <begin position="200"/>
        <end position="294"/>
    </location>
</feature>
<dbReference type="PROSITE" id="PS00373">
    <property type="entry name" value="GART"/>
    <property type="match status" value="1"/>
</dbReference>
<dbReference type="HAMAP" id="MF_00182">
    <property type="entry name" value="Formyl_trans"/>
    <property type="match status" value="1"/>
</dbReference>
<evidence type="ECO:0000259" key="10">
    <source>
        <dbReference type="Pfam" id="PF02911"/>
    </source>
</evidence>
<dbReference type="GO" id="GO:0004479">
    <property type="term" value="F:methionyl-tRNA formyltransferase activity"/>
    <property type="evidence" value="ECO:0007669"/>
    <property type="project" value="UniProtKB-UniRule"/>
</dbReference>
<dbReference type="Gene3D" id="3.10.25.10">
    <property type="entry name" value="Formyl transferase, C-terminal domain"/>
    <property type="match status" value="1"/>
</dbReference>
<evidence type="ECO:0000256" key="1">
    <source>
        <dbReference type="ARBA" id="ARBA00002606"/>
    </source>
</evidence>
<dbReference type="GO" id="GO:0005829">
    <property type="term" value="C:cytosol"/>
    <property type="evidence" value="ECO:0007669"/>
    <property type="project" value="TreeGrafter"/>
</dbReference>
<comment type="catalytic activity">
    <reaction evidence="7 8">
        <text>L-methionyl-tRNA(fMet) + (6R)-10-formyltetrahydrofolate = N-formyl-L-methionyl-tRNA(fMet) + (6S)-5,6,7,8-tetrahydrofolate + H(+)</text>
        <dbReference type="Rhea" id="RHEA:24380"/>
        <dbReference type="Rhea" id="RHEA-COMP:9952"/>
        <dbReference type="Rhea" id="RHEA-COMP:9953"/>
        <dbReference type="ChEBI" id="CHEBI:15378"/>
        <dbReference type="ChEBI" id="CHEBI:57453"/>
        <dbReference type="ChEBI" id="CHEBI:78530"/>
        <dbReference type="ChEBI" id="CHEBI:78844"/>
        <dbReference type="ChEBI" id="CHEBI:195366"/>
        <dbReference type="EC" id="2.1.2.9"/>
    </reaction>
</comment>
<dbReference type="PANTHER" id="PTHR11138">
    <property type="entry name" value="METHIONYL-TRNA FORMYLTRANSFERASE"/>
    <property type="match status" value="1"/>
</dbReference>
<evidence type="ECO:0000256" key="7">
    <source>
        <dbReference type="ARBA" id="ARBA00048558"/>
    </source>
</evidence>
<dbReference type="AlphaFoldDB" id="A0A6A7S0V2"/>
<sequence>MKLIFAGTPDFARPALQAIIAAGHEVVVVLTQPDRASGRGMAQRASPVKQLALASGIEVLQPSSLRDLATQEQLRALAAEAMVVAAYGLILPQAVLDIPAFGCINIHASLLPRWRGAAPVQRAILAGDAESGVCIMQMEAGLDSGPVLLCEHLPITADETAAALTDRLALLGARLIVDVLARLPLPPQAQAETGATYAAKIDKAEAPLDWRLPAAQLARRVRAFNPFPGASCVVDGTVLKVWRARAIAGNGRPGEILFADRDAVVVACGEGALQLEELQKAGGKRLPAAQFLSGTPIVAGSRCALPST</sequence>
<evidence type="ECO:0000256" key="2">
    <source>
        <dbReference type="ARBA" id="ARBA00010699"/>
    </source>
</evidence>
<evidence type="ECO:0000256" key="8">
    <source>
        <dbReference type="HAMAP-Rule" id="MF_00182"/>
    </source>
</evidence>